<dbReference type="AlphaFoldDB" id="W3VUD6"/>
<dbReference type="HOGENOM" id="CLU_079409_0_0_1"/>
<evidence type="ECO:0000256" key="1">
    <source>
        <dbReference type="ARBA" id="ARBA00006190"/>
    </source>
</evidence>
<protein>
    <recommendedName>
        <fullName evidence="7">Charged multivesicular body protein 5</fullName>
    </recommendedName>
</protein>
<evidence type="ECO:0000256" key="4">
    <source>
        <dbReference type="SAM" id="MobiDB-lite"/>
    </source>
</evidence>
<comment type="caution">
    <text evidence="5">The sequence shown here is derived from an EMBL/GenBank/DDBJ whole genome shotgun (WGS) entry which is preliminary data.</text>
</comment>
<dbReference type="Proteomes" id="UP000019462">
    <property type="component" value="Unassembled WGS sequence"/>
</dbReference>
<evidence type="ECO:0000256" key="3">
    <source>
        <dbReference type="SAM" id="Coils"/>
    </source>
</evidence>
<dbReference type="GO" id="GO:0005771">
    <property type="term" value="C:multivesicular body"/>
    <property type="evidence" value="ECO:0007669"/>
    <property type="project" value="TreeGrafter"/>
</dbReference>
<dbReference type="OrthoDB" id="3973241at2759"/>
<gene>
    <name evidence="5" type="ORF">PaG_01254</name>
</gene>
<evidence type="ECO:0008006" key="7">
    <source>
        <dbReference type="Google" id="ProtNLM"/>
    </source>
</evidence>
<dbReference type="InterPro" id="IPR005024">
    <property type="entry name" value="Snf7_fam"/>
</dbReference>
<evidence type="ECO:0000256" key="2">
    <source>
        <dbReference type="ARBA" id="ARBA00023054"/>
    </source>
</evidence>
<dbReference type="Gene3D" id="6.10.250.1710">
    <property type="match status" value="1"/>
</dbReference>
<comment type="similarity">
    <text evidence="1">Belongs to the SNF7 family.</text>
</comment>
<dbReference type="Pfam" id="PF03357">
    <property type="entry name" value="Snf7"/>
    <property type="match status" value="1"/>
</dbReference>
<proteinExistence type="inferred from homology"/>
<dbReference type="GO" id="GO:0006900">
    <property type="term" value="P:vesicle budding from membrane"/>
    <property type="evidence" value="ECO:0007669"/>
    <property type="project" value="TreeGrafter"/>
</dbReference>
<feature type="coiled-coil region" evidence="3">
    <location>
        <begin position="77"/>
        <end position="148"/>
    </location>
</feature>
<sequence length="278" mass="31196">MQPDQLGNCHDPSNTPRWTLIIIIHLSPPEPRCAIFPSITHLRLPAQTQAFPPYYPVMNRLFGSKAAKPKPSLNDAIASTESRADGVEVKIRKLDAELARYRDQMKKMRDGPGKTAIQQRALRVLKQKRLYENQLAQLQQQSYNMEQATMTTENLRNTMATFDAMQTANKEMRKTYGKIDLDKIESMQDEMEDLIEAANEVQETLGRSYGVPDEVDEEDLQAELDALADDLDAEDVGADAVPSYLQSNQELPDFVDELPNHAQAEGANAEHGEALRAA</sequence>
<dbReference type="GO" id="GO:0032511">
    <property type="term" value="P:late endosome to vacuole transport via multivesicular body sorting pathway"/>
    <property type="evidence" value="ECO:0007669"/>
    <property type="project" value="TreeGrafter"/>
</dbReference>
<organism evidence="5 6">
    <name type="scientific">Moesziomyces aphidis</name>
    <name type="common">Pseudozyma aphidis</name>
    <dbReference type="NCBI Taxonomy" id="84754"/>
    <lineage>
        <taxon>Eukaryota</taxon>
        <taxon>Fungi</taxon>
        <taxon>Dikarya</taxon>
        <taxon>Basidiomycota</taxon>
        <taxon>Ustilaginomycotina</taxon>
        <taxon>Ustilaginomycetes</taxon>
        <taxon>Ustilaginales</taxon>
        <taxon>Ustilaginaceae</taxon>
        <taxon>Moesziomyces</taxon>
    </lineage>
</organism>
<dbReference type="EMBL" id="AWNI01000006">
    <property type="protein sequence ID" value="ETS64401.1"/>
    <property type="molecule type" value="Genomic_DNA"/>
</dbReference>
<reference evidence="5 6" key="1">
    <citation type="journal article" date="2014" name="Genome Announc.">
        <title>Genome sequence of the basidiomycetous fungus Pseudozyma aphidis DSM70725, an efficient producer of biosurfactant mannosylerythritol lipids.</title>
        <authorList>
            <person name="Lorenz S."/>
            <person name="Guenther M."/>
            <person name="Grumaz C."/>
            <person name="Rupp S."/>
            <person name="Zibek S."/>
            <person name="Sohn K."/>
        </authorList>
    </citation>
    <scope>NUCLEOTIDE SEQUENCE [LARGE SCALE GENOMIC DNA]</scope>
    <source>
        <strain evidence="6">ATCC 32657 / CBS 517.83 / DSM 70725 / JCM 10318 / NBRC 10182 / NRRL Y-7954 / St-0401</strain>
    </source>
</reference>
<name>W3VUD6_MOEAP</name>
<feature type="compositionally biased region" description="Basic and acidic residues" evidence="4">
    <location>
        <begin position="268"/>
        <end position="278"/>
    </location>
</feature>
<feature type="region of interest" description="Disordered" evidence="4">
    <location>
        <begin position="241"/>
        <end position="278"/>
    </location>
</feature>
<dbReference type="PANTHER" id="PTHR22761">
    <property type="entry name" value="CHARGED MULTIVESICULAR BODY PROTEIN"/>
    <property type="match status" value="1"/>
</dbReference>
<dbReference type="PANTHER" id="PTHR22761:SF12">
    <property type="entry name" value="CHARGED MULTIVESICULAR BODY PROTEIN 5"/>
    <property type="match status" value="1"/>
</dbReference>
<dbReference type="Gene3D" id="1.10.287.1060">
    <property type="entry name" value="ESAT-6-like"/>
    <property type="match status" value="1"/>
</dbReference>
<evidence type="ECO:0000313" key="5">
    <source>
        <dbReference type="EMBL" id="ETS64401.1"/>
    </source>
</evidence>
<keyword evidence="2 3" id="KW-0175">Coiled coil</keyword>
<keyword evidence="6" id="KW-1185">Reference proteome</keyword>
<accession>W3VUD6</accession>
<evidence type="ECO:0000313" key="6">
    <source>
        <dbReference type="Proteomes" id="UP000019462"/>
    </source>
</evidence>